<evidence type="ECO:0000313" key="8">
    <source>
        <dbReference type="EMBL" id="TQM97464.1"/>
    </source>
</evidence>
<dbReference type="InterPro" id="IPR007627">
    <property type="entry name" value="RNA_pol_sigma70_r2"/>
</dbReference>
<evidence type="ECO:0000259" key="6">
    <source>
        <dbReference type="Pfam" id="PF04542"/>
    </source>
</evidence>
<gene>
    <name evidence="8" type="ORF">FB476_2375</name>
</gene>
<dbReference type="Gene3D" id="1.10.10.10">
    <property type="entry name" value="Winged helix-like DNA-binding domain superfamily/Winged helix DNA-binding domain"/>
    <property type="match status" value="1"/>
</dbReference>
<organism evidence="8 9">
    <name type="scientific">Ornithinimicrobium humiphilum</name>
    <dbReference type="NCBI Taxonomy" id="125288"/>
    <lineage>
        <taxon>Bacteria</taxon>
        <taxon>Bacillati</taxon>
        <taxon>Actinomycetota</taxon>
        <taxon>Actinomycetes</taxon>
        <taxon>Micrococcales</taxon>
        <taxon>Ornithinimicrobiaceae</taxon>
        <taxon>Ornithinimicrobium</taxon>
    </lineage>
</organism>
<dbReference type="InterPro" id="IPR007630">
    <property type="entry name" value="RNA_pol_sigma70_r4"/>
</dbReference>
<name>A0A543KQZ3_9MICO</name>
<reference evidence="8 9" key="1">
    <citation type="submission" date="2019-06" db="EMBL/GenBank/DDBJ databases">
        <title>Sequencing the genomes of 1000 actinobacteria strains.</title>
        <authorList>
            <person name="Klenk H.-P."/>
        </authorList>
    </citation>
    <scope>NUCLEOTIDE SEQUENCE [LARGE SCALE GENOMIC DNA]</scope>
    <source>
        <strain evidence="8 9">DSM 12362</strain>
    </source>
</reference>
<dbReference type="Pfam" id="PF04542">
    <property type="entry name" value="Sigma70_r2"/>
    <property type="match status" value="1"/>
</dbReference>
<keyword evidence="4" id="KW-0238">DNA-binding</keyword>
<dbReference type="GO" id="GO:0006352">
    <property type="term" value="P:DNA-templated transcription initiation"/>
    <property type="evidence" value="ECO:0007669"/>
    <property type="project" value="InterPro"/>
</dbReference>
<evidence type="ECO:0000256" key="4">
    <source>
        <dbReference type="ARBA" id="ARBA00023125"/>
    </source>
</evidence>
<dbReference type="GO" id="GO:0016987">
    <property type="term" value="F:sigma factor activity"/>
    <property type="evidence" value="ECO:0007669"/>
    <property type="project" value="UniProtKB-KW"/>
</dbReference>
<keyword evidence="3" id="KW-0731">Sigma factor</keyword>
<dbReference type="Gene3D" id="1.10.1740.10">
    <property type="match status" value="1"/>
</dbReference>
<dbReference type="EMBL" id="VFPU01000001">
    <property type="protein sequence ID" value="TQM97464.1"/>
    <property type="molecule type" value="Genomic_DNA"/>
</dbReference>
<evidence type="ECO:0000256" key="5">
    <source>
        <dbReference type="ARBA" id="ARBA00023163"/>
    </source>
</evidence>
<dbReference type="NCBIfam" id="TIGR02937">
    <property type="entry name" value="sigma70-ECF"/>
    <property type="match status" value="1"/>
</dbReference>
<dbReference type="InterPro" id="IPR013324">
    <property type="entry name" value="RNA_pol_sigma_r3/r4-like"/>
</dbReference>
<dbReference type="InterPro" id="IPR014284">
    <property type="entry name" value="RNA_pol_sigma-70_dom"/>
</dbReference>
<dbReference type="InterPro" id="IPR036388">
    <property type="entry name" value="WH-like_DNA-bd_sf"/>
</dbReference>
<evidence type="ECO:0000256" key="2">
    <source>
        <dbReference type="ARBA" id="ARBA00023015"/>
    </source>
</evidence>
<dbReference type="GO" id="GO:0003677">
    <property type="term" value="F:DNA binding"/>
    <property type="evidence" value="ECO:0007669"/>
    <property type="project" value="UniProtKB-KW"/>
</dbReference>
<dbReference type="Pfam" id="PF04545">
    <property type="entry name" value="Sigma70_r4"/>
    <property type="match status" value="1"/>
</dbReference>
<feature type="domain" description="RNA polymerase sigma-70 region 2" evidence="6">
    <location>
        <begin position="80"/>
        <end position="148"/>
    </location>
</feature>
<sequence>MGHVVAWRTSAVRLMRSEPVPVGPTFPMVASAPSRPVLARDVHESGPHAVPAAPTKDLRDLVHKARTGDRQAREDLLATVLQIALRYARARLGTYPAAAEIAKDVAQEVGMGVLTALPTYDDRGVPFEAFVYRLAARKVADAQRAHARGPVPADHSASPVFDSHVASAESDVVHRDEASRAWALLETLSERHREILVLRVGVGLSAAETADALGMTPGSVRVAQHRALTELRARWEGMAS</sequence>
<dbReference type="InterPro" id="IPR039425">
    <property type="entry name" value="RNA_pol_sigma-70-like"/>
</dbReference>
<dbReference type="Proteomes" id="UP000315133">
    <property type="component" value="Unassembled WGS sequence"/>
</dbReference>
<proteinExistence type="inferred from homology"/>
<feature type="domain" description="RNA polymerase sigma-70 region 4" evidence="7">
    <location>
        <begin position="184"/>
        <end position="233"/>
    </location>
</feature>
<evidence type="ECO:0000259" key="7">
    <source>
        <dbReference type="Pfam" id="PF04545"/>
    </source>
</evidence>
<comment type="caution">
    <text evidence="8">The sequence shown here is derived from an EMBL/GenBank/DDBJ whole genome shotgun (WGS) entry which is preliminary data.</text>
</comment>
<evidence type="ECO:0000256" key="3">
    <source>
        <dbReference type="ARBA" id="ARBA00023082"/>
    </source>
</evidence>
<keyword evidence="2" id="KW-0805">Transcription regulation</keyword>
<dbReference type="AlphaFoldDB" id="A0A543KQZ3"/>
<dbReference type="PANTHER" id="PTHR43133">
    <property type="entry name" value="RNA POLYMERASE ECF-TYPE SIGMA FACTO"/>
    <property type="match status" value="1"/>
</dbReference>
<dbReference type="CDD" id="cd06171">
    <property type="entry name" value="Sigma70_r4"/>
    <property type="match status" value="1"/>
</dbReference>
<dbReference type="InterPro" id="IPR013325">
    <property type="entry name" value="RNA_pol_sigma_r2"/>
</dbReference>
<evidence type="ECO:0000313" key="9">
    <source>
        <dbReference type="Proteomes" id="UP000315133"/>
    </source>
</evidence>
<accession>A0A543KQZ3</accession>
<evidence type="ECO:0000256" key="1">
    <source>
        <dbReference type="ARBA" id="ARBA00010641"/>
    </source>
</evidence>
<protein>
    <submittedName>
        <fullName evidence="8">RNA polymerase sigma-70 factor (ECF subfamily)</fullName>
    </submittedName>
</protein>
<dbReference type="SUPFAM" id="SSF88946">
    <property type="entry name" value="Sigma2 domain of RNA polymerase sigma factors"/>
    <property type="match status" value="1"/>
</dbReference>
<keyword evidence="5" id="KW-0804">Transcription</keyword>
<dbReference type="SUPFAM" id="SSF88659">
    <property type="entry name" value="Sigma3 and sigma4 domains of RNA polymerase sigma factors"/>
    <property type="match status" value="1"/>
</dbReference>
<dbReference type="PANTHER" id="PTHR43133:SF58">
    <property type="entry name" value="ECF RNA POLYMERASE SIGMA FACTOR SIGD"/>
    <property type="match status" value="1"/>
</dbReference>
<comment type="similarity">
    <text evidence="1">Belongs to the sigma-70 factor family. ECF subfamily.</text>
</comment>
<keyword evidence="9" id="KW-1185">Reference proteome</keyword>